<evidence type="ECO:0000313" key="1">
    <source>
        <dbReference type="EMBL" id="KGR83516.1"/>
    </source>
</evidence>
<dbReference type="Proteomes" id="UP000030595">
    <property type="component" value="Unassembled WGS sequence"/>
</dbReference>
<organism evidence="1 2">
    <name type="scientific">Ureibacillus massiliensis 4400831 = CIP 108448 = CCUG 49529</name>
    <dbReference type="NCBI Taxonomy" id="1211035"/>
    <lineage>
        <taxon>Bacteria</taxon>
        <taxon>Bacillati</taxon>
        <taxon>Bacillota</taxon>
        <taxon>Bacilli</taxon>
        <taxon>Bacillales</taxon>
        <taxon>Caryophanaceae</taxon>
        <taxon>Ureibacillus</taxon>
    </lineage>
</organism>
<name>A0A0A3IFH7_9BACL</name>
<evidence type="ECO:0000313" key="2">
    <source>
        <dbReference type="Proteomes" id="UP000030595"/>
    </source>
</evidence>
<protein>
    <recommendedName>
        <fullName evidence="3">Lipoprotein</fullName>
    </recommendedName>
</protein>
<proteinExistence type="predicted"/>
<evidence type="ECO:0008006" key="3">
    <source>
        <dbReference type="Google" id="ProtNLM"/>
    </source>
</evidence>
<dbReference type="OrthoDB" id="9943534at2"/>
<sequence>MRKITSQFEILKKVSLILILSIISVLLISCSSDEKQLKNEQLLIEEVRTYFFDKVIPIFDKNSTTEITEAVDLGNAHVTTFVNGTNEDETFGFLLISKEKDNYEFSDVEYTKLTKEDPFELVNYTGNIGIKHGINVTLGYINNPDISNVYIYYDNGKMSVIYLEEGQKTFTDILFGEVVKIESIIALSSNEEIIHEVHY</sequence>
<comment type="caution">
    <text evidence="1">The sequence shown here is derived from an EMBL/GenBank/DDBJ whole genome shotgun (WGS) entry which is preliminary data.</text>
</comment>
<dbReference type="PROSITE" id="PS51257">
    <property type="entry name" value="PROKAR_LIPOPROTEIN"/>
    <property type="match status" value="1"/>
</dbReference>
<accession>A0A0A3IFH7</accession>
<keyword evidence="2" id="KW-1185">Reference proteome</keyword>
<reference evidence="1 2" key="1">
    <citation type="submission" date="2014-02" db="EMBL/GenBank/DDBJ databases">
        <title>Draft genome sequence of Lysinibacillus massiliensis CCUG 49529.</title>
        <authorList>
            <person name="Zhang F."/>
            <person name="Wang G."/>
            <person name="Zhang L."/>
        </authorList>
    </citation>
    <scope>NUCLEOTIDE SEQUENCE [LARGE SCALE GENOMIC DNA]</scope>
    <source>
        <strain evidence="1 2">CCUG 49529</strain>
    </source>
</reference>
<dbReference type="AlphaFoldDB" id="A0A0A3IFH7"/>
<dbReference type="RefSeq" id="WP_036180549.1">
    <property type="nucleotide sequence ID" value="NZ_AVCZ01000087.1"/>
</dbReference>
<dbReference type="EMBL" id="JPVQ01000087">
    <property type="protein sequence ID" value="KGR83516.1"/>
    <property type="molecule type" value="Genomic_DNA"/>
</dbReference>
<gene>
    <name evidence="1" type="ORF">CD30_19400</name>
</gene>